<keyword evidence="1" id="KW-1133">Transmembrane helix</keyword>
<organism evidence="2">
    <name type="scientific">marine sediment metagenome</name>
    <dbReference type="NCBI Taxonomy" id="412755"/>
    <lineage>
        <taxon>unclassified sequences</taxon>
        <taxon>metagenomes</taxon>
        <taxon>ecological metagenomes</taxon>
    </lineage>
</organism>
<dbReference type="EMBL" id="LAZR01037812">
    <property type="protein sequence ID" value="KKL21222.1"/>
    <property type="molecule type" value="Genomic_DNA"/>
</dbReference>
<evidence type="ECO:0008006" key="3">
    <source>
        <dbReference type="Google" id="ProtNLM"/>
    </source>
</evidence>
<dbReference type="InterPro" id="IPR043519">
    <property type="entry name" value="NT_sf"/>
</dbReference>
<proteinExistence type="predicted"/>
<sequence length="109" mass="12846">MALKDNKIKSIIVDFVNYFNNNSIPYVLIGGLAVNIWGRIRTTMDADFIIDQSKLDIEEFLAYLQERKYEITSQDIIFGLPLSLSYLILNFWKLLILMKFFIFHNLFNT</sequence>
<accession>A0A0F9C4N6</accession>
<dbReference type="SUPFAM" id="SSF81301">
    <property type="entry name" value="Nucleotidyltransferase"/>
    <property type="match status" value="1"/>
</dbReference>
<comment type="caution">
    <text evidence="2">The sequence shown here is derived from an EMBL/GenBank/DDBJ whole genome shotgun (WGS) entry which is preliminary data.</text>
</comment>
<reference evidence="2" key="1">
    <citation type="journal article" date="2015" name="Nature">
        <title>Complex archaea that bridge the gap between prokaryotes and eukaryotes.</title>
        <authorList>
            <person name="Spang A."/>
            <person name="Saw J.H."/>
            <person name="Jorgensen S.L."/>
            <person name="Zaremba-Niedzwiedzka K."/>
            <person name="Martijn J."/>
            <person name="Lind A.E."/>
            <person name="van Eijk R."/>
            <person name="Schleper C."/>
            <person name="Guy L."/>
            <person name="Ettema T.J."/>
        </authorList>
    </citation>
    <scope>NUCLEOTIDE SEQUENCE</scope>
</reference>
<dbReference type="AlphaFoldDB" id="A0A0F9C4N6"/>
<feature type="transmembrane region" description="Helical" evidence="1">
    <location>
        <begin position="76"/>
        <end position="102"/>
    </location>
</feature>
<gene>
    <name evidence="2" type="ORF">LCGC14_2447600</name>
</gene>
<protein>
    <recommendedName>
        <fullName evidence="3">Poly A polymerase head domain-containing protein</fullName>
    </recommendedName>
</protein>
<dbReference type="Gene3D" id="3.30.460.40">
    <property type="match status" value="1"/>
</dbReference>
<evidence type="ECO:0000313" key="2">
    <source>
        <dbReference type="EMBL" id="KKL21222.1"/>
    </source>
</evidence>
<name>A0A0F9C4N6_9ZZZZ</name>
<keyword evidence="1" id="KW-0472">Membrane</keyword>
<evidence type="ECO:0000256" key="1">
    <source>
        <dbReference type="SAM" id="Phobius"/>
    </source>
</evidence>
<keyword evidence="1" id="KW-0812">Transmembrane</keyword>